<keyword evidence="3" id="KW-1185">Reference proteome</keyword>
<protein>
    <submittedName>
        <fullName evidence="2">Uncharacterized protein</fullName>
    </submittedName>
</protein>
<comment type="caution">
    <text evidence="2">The sequence shown here is derived from an EMBL/GenBank/DDBJ whole genome shotgun (WGS) entry which is preliminary data.</text>
</comment>
<feature type="signal peptide" evidence="1">
    <location>
        <begin position="1"/>
        <end position="24"/>
    </location>
</feature>
<dbReference type="Proteomes" id="UP000429958">
    <property type="component" value="Unassembled WGS sequence"/>
</dbReference>
<keyword evidence="1" id="KW-0732">Signal</keyword>
<dbReference type="RefSeq" id="WP_154472994.1">
    <property type="nucleotide sequence ID" value="NZ_VUMD01000012.1"/>
</dbReference>
<dbReference type="AlphaFoldDB" id="A0A7X2NMF3"/>
<evidence type="ECO:0000256" key="1">
    <source>
        <dbReference type="SAM" id="SignalP"/>
    </source>
</evidence>
<accession>A0A7X2NMF3</accession>
<evidence type="ECO:0000313" key="3">
    <source>
        <dbReference type="Proteomes" id="UP000429958"/>
    </source>
</evidence>
<organism evidence="2 3">
    <name type="scientific">Clostridium porci</name>
    <dbReference type="NCBI Taxonomy" id="2605778"/>
    <lineage>
        <taxon>Bacteria</taxon>
        <taxon>Bacillati</taxon>
        <taxon>Bacillota</taxon>
        <taxon>Clostridia</taxon>
        <taxon>Eubacteriales</taxon>
        <taxon>Clostridiaceae</taxon>
        <taxon>Clostridium</taxon>
    </lineage>
</organism>
<evidence type="ECO:0000313" key="2">
    <source>
        <dbReference type="EMBL" id="MSS37544.1"/>
    </source>
</evidence>
<name>A0A7X2NMF3_9CLOT</name>
<gene>
    <name evidence="2" type="ORF">FYJ39_13395</name>
</gene>
<dbReference type="EMBL" id="VUMD01000012">
    <property type="protein sequence ID" value="MSS37544.1"/>
    <property type="molecule type" value="Genomic_DNA"/>
</dbReference>
<sequence>MSRLKSRLAALALTVVSSGSMAFAAAASDSSVTYKGGAENFVFVPGNTDLFQNFKGVMPGDTLTQTITVKNTVSTSRGVNIYLRAESYDETAEAFLKQMTLIVKQGETILSDASAGQKGGLTENVSLGNFSAGEEAQLDVSLKAPLEMGNEFQAASADIVWVFTAEEITGGGSSGGSLGGGFGAGRGSIITTGSVMIPEEQIPLAPAEEIPPSGRLPQTGQLWWPVPILAASGALCLKTGFIRGKERRQDDAD</sequence>
<reference evidence="2 3" key="1">
    <citation type="submission" date="2019-08" db="EMBL/GenBank/DDBJ databases">
        <title>In-depth cultivation of the pig gut microbiome towards novel bacterial diversity and tailored functional studies.</title>
        <authorList>
            <person name="Wylensek D."/>
            <person name="Hitch T.C.A."/>
            <person name="Clavel T."/>
        </authorList>
    </citation>
    <scope>NUCLEOTIDE SEQUENCE [LARGE SCALE GENOMIC DNA]</scope>
    <source>
        <strain evidence="2 3">WCA-389-WT-23D1</strain>
    </source>
</reference>
<feature type="chain" id="PRO_5031568783" evidence="1">
    <location>
        <begin position="25"/>
        <end position="253"/>
    </location>
</feature>
<proteinExistence type="predicted"/>